<dbReference type="SMART" id="SM00054">
    <property type="entry name" value="EFh"/>
    <property type="match status" value="4"/>
</dbReference>
<keyword evidence="7" id="KW-1185">Reference proteome</keyword>
<evidence type="ECO:0000256" key="2">
    <source>
        <dbReference type="ARBA" id="ARBA00022737"/>
    </source>
</evidence>
<evidence type="ECO:0000313" key="7">
    <source>
        <dbReference type="Proteomes" id="UP000095280"/>
    </source>
</evidence>
<proteinExistence type="predicted"/>
<keyword evidence="1" id="KW-0479">Metal-binding</keyword>
<evidence type="ECO:0000256" key="3">
    <source>
        <dbReference type="ARBA" id="ARBA00022837"/>
    </source>
</evidence>
<dbReference type="CDD" id="cd00051">
    <property type="entry name" value="EFh"/>
    <property type="match status" value="2"/>
</dbReference>
<dbReference type="InterPro" id="IPR011992">
    <property type="entry name" value="EF-hand-dom_pair"/>
</dbReference>
<name>A0A1I8HI22_9PLAT</name>
<dbReference type="PROSITE" id="PS50222">
    <property type="entry name" value="EF_HAND_2"/>
    <property type="match status" value="3"/>
</dbReference>
<feature type="compositionally biased region" description="Basic and acidic residues" evidence="5">
    <location>
        <begin position="724"/>
        <end position="737"/>
    </location>
</feature>
<dbReference type="InterPro" id="IPR002048">
    <property type="entry name" value="EF_hand_dom"/>
</dbReference>
<feature type="domain" description="EF-hand" evidence="6">
    <location>
        <begin position="503"/>
        <end position="528"/>
    </location>
</feature>
<feature type="compositionally biased region" description="Low complexity" evidence="5">
    <location>
        <begin position="149"/>
        <end position="166"/>
    </location>
</feature>
<feature type="compositionally biased region" description="Low complexity" evidence="5">
    <location>
        <begin position="678"/>
        <end position="690"/>
    </location>
</feature>
<dbReference type="InterPro" id="IPR039647">
    <property type="entry name" value="EF_hand_pair_protein_CML-like"/>
</dbReference>
<dbReference type="FunFam" id="1.10.238.10:FF:000001">
    <property type="entry name" value="Calmodulin 1"/>
    <property type="match status" value="1"/>
</dbReference>
<feature type="domain" description="EF-hand" evidence="6">
    <location>
        <begin position="532"/>
        <end position="567"/>
    </location>
</feature>
<evidence type="ECO:0000256" key="1">
    <source>
        <dbReference type="ARBA" id="ARBA00022723"/>
    </source>
</evidence>
<keyword evidence="3" id="KW-0106">Calcium</keyword>
<feature type="region of interest" description="Disordered" evidence="5">
    <location>
        <begin position="723"/>
        <end position="749"/>
    </location>
</feature>
<organism evidence="7 8">
    <name type="scientific">Macrostomum lignano</name>
    <dbReference type="NCBI Taxonomy" id="282301"/>
    <lineage>
        <taxon>Eukaryota</taxon>
        <taxon>Metazoa</taxon>
        <taxon>Spiralia</taxon>
        <taxon>Lophotrochozoa</taxon>
        <taxon>Platyhelminthes</taxon>
        <taxon>Rhabditophora</taxon>
        <taxon>Macrostomorpha</taxon>
        <taxon>Macrostomida</taxon>
        <taxon>Macrostomidae</taxon>
        <taxon>Macrostomum</taxon>
    </lineage>
</organism>
<feature type="compositionally biased region" description="Polar residues" evidence="5">
    <location>
        <begin position="133"/>
        <end position="148"/>
    </location>
</feature>
<dbReference type="GO" id="GO:0005509">
    <property type="term" value="F:calcium ion binding"/>
    <property type="evidence" value="ECO:0007669"/>
    <property type="project" value="InterPro"/>
</dbReference>
<feature type="region of interest" description="Disordered" evidence="5">
    <location>
        <begin position="656"/>
        <end position="696"/>
    </location>
</feature>
<feature type="compositionally biased region" description="Low complexity" evidence="5">
    <location>
        <begin position="108"/>
        <end position="130"/>
    </location>
</feature>
<dbReference type="PROSITE" id="PS00018">
    <property type="entry name" value="EF_HAND_1"/>
    <property type="match status" value="2"/>
</dbReference>
<evidence type="ECO:0000259" key="6">
    <source>
        <dbReference type="PROSITE" id="PS50222"/>
    </source>
</evidence>
<feature type="coiled-coil region" evidence="4">
    <location>
        <begin position="10"/>
        <end position="44"/>
    </location>
</feature>
<dbReference type="Gene3D" id="1.10.238.10">
    <property type="entry name" value="EF-hand"/>
    <property type="match status" value="2"/>
</dbReference>
<evidence type="ECO:0000313" key="8">
    <source>
        <dbReference type="WBParaSite" id="maker-uti_cns_0006438-snap-gene-0.2-mRNA-1"/>
    </source>
</evidence>
<keyword evidence="4" id="KW-0175">Coiled coil</keyword>
<dbReference type="AlphaFoldDB" id="A0A1I8HI22"/>
<reference evidence="8" key="1">
    <citation type="submission" date="2016-11" db="UniProtKB">
        <authorList>
            <consortium name="WormBaseParasite"/>
        </authorList>
    </citation>
    <scope>IDENTIFICATION</scope>
</reference>
<evidence type="ECO:0000256" key="5">
    <source>
        <dbReference type="SAM" id="MobiDB-lite"/>
    </source>
</evidence>
<keyword evidence="2" id="KW-0677">Repeat</keyword>
<dbReference type="InterPro" id="IPR018247">
    <property type="entry name" value="EF_Hand_1_Ca_BS"/>
</dbReference>
<accession>A0A1I8HI22</accession>
<evidence type="ECO:0000256" key="4">
    <source>
        <dbReference type="SAM" id="Coils"/>
    </source>
</evidence>
<dbReference type="Proteomes" id="UP000095280">
    <property type="component" value="Unplaced"/>
</dbReference>
<protein>
    <submittedName>
        <fullName evidence="8">EF-hand domain-containing protein</fullName>
    </submittedName>
</protein>
<feature type="compositionally biased region" description="Polar residues" evidence="5">
    <location>
        <begin position="167"/>
        <end position="177"/>
    </location>
</feature>
<dbReference type="Pfam" id="PF13499">
    <property type="entry name" value="EF-hand_7"/>
    <property type="match status" value="2"/>
</dbReference>
<sequence length="835" mass="91823">ALSRSTESEIASLRAKLQRSNSDCLRLQQENQELQAELVSEKREHRQVQLPPGPLSLMKALAPRRAVLERPMSTEAADPGTARSGEVGTQTELPKVDTAIQAELSDLAPAAEAPTAAVAATSSRPATTASKRPATNTSRRPSTQSRSKPATAAAPQSSGGSPASRPTTQRMQLTAAQRSAPAPEPAGQPGILFVDNNRTWRQYQESSPQQRQQGGPECTPMVYSYNPDPRLRAWQSLEHARLHQMGLSSKLSRRYNVQRSRQFVPVGLHMRAQQQQQLRAAFLPPLAEEFNDSDRKKNDVAPFLTFQKPTCGYFFSRETENRKIKHGLAPADLPLWGADLSQEWSLKSCPRHNWQHIRPASAPLWPRFGPASAPLPPPSTVLSKLPSASLLWPDIRDAFGLFDKNSDGLISSEELAEAMSALGQRPRPAELQDMLRQVDEDGKWHPDAARSDGTIDFDEFVKMMSQRLQADEKRKSQRLAKMRRAFALNERQLKKSPFSMPTQVFDSNGDGLIDKAELKRLTDRLFHAADTLAEAEVEEMLQVADSNGDGFVDFEAARTRLTPVARARGVPVVIVSPGFRFQLDSKKLGEGLPEILGQEGVQDGVDAAVHRNQSSSKSLYHICKANTTWMGSQQVPKITMTMTTMRVTRRFDLAASPDFETPAARPQGVQGDDDQERQQVAQQAEQGVEQLARSAEAAELVKEAPVSADVERPDAEVVHPAAAHVDDADVDSERNVTDADQQPGGGNGDEGVALVAQADAPDGVHHGQVPVGAHQHQGVHAAVHRYVKYWNSTQAAWPNTQPMMYTRTVGGTQNMMNNRSAMANDVINMFVVFRM</sequence>
<dbReference type="PANTHER" id="PTHR10891">
    <property type="entry name" value="EF-HAND CALCIUM-BINDING DOMAIN CONTAINING PROTEIN"/>
    <property type="match status" value="1"/>
</dbReference>
<dbReference type="WBParaSite" id="maker-uti_cns_0006438-snap-gene-0.2-mRNA-1">
    <property type="protein sequence ID" value="maker-uti_cns_0006438-snap-gene-0.2-mRNA-1"/>
    <property type="gene ID" value="maker-uti_cns_0006438-snap-gene-0.2"/>
</dbReference>
<feature type="domain" description="EF-hand" evidence="6">
    <location>
        <begin position="390"/>
        <end position="425"/>
    </location>
</feature>
<feature type="region of interest" description="Disordered" evidence="5">
    <location>
        <begin position="64"/>
        <end position="192"/>
    </location>
</feature>
<dbReference type="Pfam" id="PF22581">
    <property type="entry name" value="CIMIP3"/>
    <property type="match status" value="1"/>
</dbReference>
<dbReference type="SUPFAM" id="SSF47473">
    <property type="entry name" value="EF-hand"/>
    <property type="match status" value="1"/>
</dbReference>
<dbReference type="InterPro" id="IPR054446">
    <property type="entry name" value="CIMIP3-like"/>
</dbReference>